<comment type="caution">
    <text evidence="2">The sequence shown here is derived from an EMBL/GenBank/DDBJ whole genome shotgun (WGS) entry which is preliminary data.</text>
</comment>
<feature type="domain" description="SCP2" evidence="1">
    <location>
        <begin position="11"/>
        <end position="108"/>
    </location>
</feature>
<protein>
    <recommendedName>
        <fullName evidence="1">SCP2 domain-containing protein</fullName>
    </recommendedName>
</protein>
<accession>A0A401HBK5</accession>
<sequence length="114" mass="12774">MASVEDLKKKFEELFGKAKESLPEIQSWNKVYQIVLEDDGEFYIEISGGELKIADGRHPSPIATLTLTSDTLNEILEGQTDAMKAFMMRKLKITGNVLDTMNLKRIIDAGLGRL</sequence>
<evidence type="ECO:0000313" key="2">
    <source>
        <dbReference type="EMBL" id="GBF09821.1"/>
    </source>
</evidence>
<dbReference type="EMBL" id="BDMD01000110">
    <property type="protein sequence ID" value="GBF09821.1"/>
    <property type="molecule type" value="Genomic_DNA"/>
</dbReference>
<gene>
    <name evidence="2" type="ORF">apy_15460</name>
</gene>
<dbReference type="Pfam" id="PF02036">
    <property type="entry name" value="SCP2"/>
    <property type="match status" value="1"/>
</dbReference>
<organism evidence="2 3">
    <name type="scientific">Aeropyrum pernix</name>
    <dbReference type="NCBI Taxonomy" id="56636"/>
    <lineage>
        <taxon>Archaea</taxon>
        <taxon>Thermoproteota</taxon>
        <taxon>Thermoprotei</taxon>
        <taxon>Desulfurococcales</taxon>
        <taxon>Desulfurococcaceae</taxon>
        <taxon>Aeropyrum</taxon>
    </lineage>
</organism>
<dbReference type="AlphaFoldDB" id="A0A401HBK5"/>
<evidence type="ECO:0000259" key="1">
    <source>
        <dbReference type="Pfam" id="PF02036"/>
    </source>
</evidence>
<dbReference type="Gene3D" id="3.30.1050.10">
    <property type="entry name" value="SCP2 sterol-binding domain"/>
    <property type="match status" value="1"/>
</dbReference>
<dbReference type="Proteomes" id="UP000291213">
    <property type="component" value="Unassembled WGS sequence"/>
</dbReference>
<dbReference type="RefSeq" id="WP_131160741.1">
    <property type="nucleotide sequence ID" value="NZ_BDMD01000110.1"/>
</dbReference>
<dbReference type="SUPFAM" id="SSF55718">
    <property type="entry name" value="SCP-like"/>
    <property type="match status" value="1"/>
</dbReference>
<reference evidence="2 3" key="1">
    <citation type="submission" date="2017-02" db="EMBL/GenBank/DDBJ databases">
        <title>isolation and characterization of a novel temperate virus Aeropyrum globular virus 1 infecting hyperthermophilic archaeon Aeropyrum.</title>
        <authorList>
            <person name="Yumiya M."/>
            <person name="Yoshida T."/>
            <person name="Sako Y."/>
        </authorList>
    </citation>
    <scope>NUCLEOTIDE SEQUENCE [LARGE SCALE GENOMIC DNA]</scope>
    <source>
        <strain evidence="2 3">YK1-12-2013</strain>
    </source>
</reference>
<dbReference type="OrthoDB" id="45964at2157"/>
<evidence type="ECO:0000313" key="3">
    <source>
        <dbReference type="Proteomes" id="UP000291213"/>
    </source>
</evidence>
<dbReference type="InterPro" id="IPR036527">
    <property type="entry name" value="SCP2_sterol-bd_dom_sf"/>
</dbReference>
<proteinExistence type="predicted"/>
<dbReference type="InterPro" id="IPR003033">
    <property type="entry name" value="SCP2_sterol-bd_dom"/>
</dbReference>
<name>A0A401HBK5_AERPX</name>